<dbReference type="EMBL" id="ML993605">
    <property type="protein sequence ID" value="KAF2164163.1"/>
    <property type="molecule type" value="Genomic_DNA"/>
</dbReference>
<feature type="region of interest" description="Disordered" evidence="1">
    <location>
        <begin position="203"/>
        <end position="226"/>
    </location>
</feature>
<protein>
    <submittedName>
        <fullName evidence="2">Uncharacterized protein</fullName>
    </submittedName>
</protein>
<dbReference type="GeneID" id="54560996"/>
<evidence type="ECO:0000313" key="2">
    <source>
        <dbReference type="EMBL" id="KAF2164163.1"/>
    </source>
</evidence>
<dbReference type="OrthoDB" id="3650808at2759"/>
<sequence>MAEDPGASPPVSDGEQRHIFPFFKLARELRDAIYDECVQETRVDGPGYQPEIRAEGIVVPHLLLVNHQFAAEYASRAQNSGVVTVSDLSYSLPRPLQLPAFLCKHPLRIEVNTWCPWLGLIDGHWDWIGSFLSQVCTPRGFSVRVITRGGMNVGELLAELNAKPWASIPNFTGFQVYQDWATDGPLSTMWQQLSLMKHVGGWSKSSGKIEDVQGTESELESDEDSA</sequence>
<evidence type="ECO:0000256" key="1">
    <source>
        <dbReference type="SAM" id="MobiDB-lite"/>
    </source>
</evidence>
<dbReference type="AlphaFoldDB" id="A0A6A6CBJ5"/>
<proteinExistence type="predicted"/>
<keyword evidence="3" id="KW-1185">Reference proteome</keyword>
<gene>
    <name evidence="2" type="ORF">M409DRAFT_25509</name>
</gene>
<reference evidence="2" key="1">
    <citation type="journal article" date="2020" name="Stud. Mycol.">
        <title>101 Dothideomycetes genomes: a test case for predicting lifestyles and emergence of pathogens.</title>
        <authorList>
            <person name="Haridas S."/>
            <person name="Albert R."/>
            <person name="Binder M."/>
            <person name="Bloem J."/>
            <person name="Labutti K."/>
            <person name="Salamov A."/>
            <person name="Andreopoulos B."/>
            <person name="Baker S."/>
            <person name="Barry K."/>
            <person name="Bills G."/>
            <person name="Bluhm B."/>
            <person name="Cannon C."/>
            <person name="Castanera R."/>
            <person name="Culley D."/>
            <person name="Daum C."/>
            <person name="Ezra D."/>
            <person name="Gonzalez J."/>
            <person name="Henrissat B."/>
            <person name="Kuo A."/>
            <person name="Liang C."/>
            <person name="Lipzen A."/>
            <person name="Lutzoni F."/>
            <person name="Magnuson J."/>
            <person name="Mondo S."/>
            <person name="Nolan M."/>
            <person name="Ohm R."/>
            <person name="Pangilinan J."/>
            <person name="Park H.-J."/>
            <person name="Ramirez L."/>
            <person name="Alfaro M."/>
            <person name="Sun H."/>
            <person name="Tritt A."/>
            <person name="Yoshinaga Y."/>
            <person name="Zwiers L.-H."/>
            <person name="Turgeon B."/>
            <person name="Goodwin S."/>
            <person name="Spatafora J."/>
            <person name="Crous P."/>
            <person name="Grigoriev I."/>
        </authorList>
    </citation>
    <scope>NUCLEOTIDE SEQUENCE</scope>
    <source>
        <strain evidence="2">ATCC 36951</strain>
    </source>
</reference>
<accession>A0A6A6CBJ5</accession>
<name>A0A6A6CBJ5_ZASCE</name>
<feature type="compositionally biased region" description="Acidic residues" evidence="1">
    <location>
        <begin position="217"/>
        <end position="226"/>
    </location>
</feature>
<organism evidence="2 3">
    <name type="scientific">Zasmidium cellare ATCC 36951</name>
    <dbReference type="NCBI Taxonomy" id="1080233"/>
    <lineage>
        <taxon>Eukaryota</taxon>
        <taxon>Fungi</taxon>
        <taxon>Dikarya</taxon>
        <taxon>Ascomycota</taxon>
        <taxon>Pezizomycotina</taxon>
        <taxon>Dothideomycetes</taxon>
        <taxon>Dothideomycetidae</taxon>
        <taxon>Mycosphaerellales</taxon>
        <taxon>Mycosphaerellaceae</taxon>
        <taxon>Zasmidium</taxon>
    </lineage>
</organism>
<evidence type="ECO:0000313" key="3">
    <source>
        <dbReference type="Proteomes" id="UP000799537"/>
    </source>
</evidence>
<dbReference type="RefSeq" id="XP_033665052.1">
    <property type="nucleotide sequence ID" value="XM_033807724.1"/>
</dbReference>
<dbReference type="Proteomes" id="UP000799537">
    <property type="component" value="Unassembled WGS sequence"/>
</dbReference>